<evidence type="ECO:0000256" key="3">
    <source>
        <dbReference type="ARBA" id="ARBA00023163"/>
    </source>
</evidence>
<dbReference type="Pfam" id="PF12833">
    <property type="entry name" value="HTH_18"/>
    <property type="match status" value="1"/>
</dbReference>
<name>A0A543PUD1_9MICO</name>
<dbReference type="PANTHER" id="PTHR46796">
    <property type="entry name" value="HTH-TYPE TRANSCRIPTIONAL ACTIVATOR RHAS-RELATED"/>
    <property type="match status" value="1"/>
</dbReference>
<dbReference type="InterPro" id="IPR018062">
    <property type="entry name" value="HTH_AraC-typ_CS"/>
</dbReference>
<accession>A0A543PUD1</accession>
<gene>
    <name evidence="6" type="ORF">FHX52_0780</name>
</gene>
<evidence type="ECO:0000256" key="4">
    <source>
        <dbReference type="SAM" id="MobiDB-lite"/>
    </source>
</evidence>
<dbReference type="SMART" id="SM00342">
    <property type="entry name" value="HTH_ARAC"/>
    <property type="match status" value="1"/>
</dbReference>
<dbReference type="InterPro" id="IPR050204">
    <property type="entry name" value="AraC_XylS_family_regulators"/>
</dbReference>
<dbReference type="SUPFAM" id="SSF46689">
    <property type="entry name" value="Homeodomain-like"/>
    <property type="match status" value="1"/>
</dbReference>
<keyword evidence="2 6" id="KW-0238">DNA-binding</keyword>
<dbReference type="GO" id="GO:0043565">
    <property type="term" value="F:sequence-specific DNA binding"/>
    <property type="evidence" value="ECO:0007669"/>
    <property type="project" value="InterPro"/>
</dbReference>
<dbReference type="AlphaFoldDB" id="A0A543PUD1"/>
<keyword evidence="1" id="KW-0805">Transcription regulation</keyword>
<sequence>MTVLLDTRTIAPEDRAEALRDAMRRVGIQADVSSFGMPPTAKVEGWDLGAGCTLMRRVSSGVRLVRSARSVHSDSPPRVTLTLLSAGPWGYEHDGVQEVGSLVEPELVLVDQLSPYEFRRRAPGRTVALTLPADAVGLPRRALPAASVGLRRDDALYALMRNHLRDISALATNRPDLLLTVAPATTSLMRALLATAADAPTLQASTAAENLRYRSQAFIRDHLNDPALNPALVAAAHNVSIRQLYNAWSGEARTIAEWIMTERLELARMLLQKGDSAAHTVAWTAHTAGFVSAAHFTQRFRAAYGMSPREYRAQSSGPLAMPPRPRLGPQRPDMRKPT</sequence>
<dbReference type="OrthoDB" id="2060755at2"/>
<dbReference type="EMBL" id="VFQF01000001">
    <property type="protein sequence ID" value="TQN47673.1"/>
    <property type="molecule type" value="Genomic_DNA"/>
</dbReference>
<dbReference type="PROSITE" id="PS00041">
    <property type="entry name" value="HTH_ARAC_FAMILY_1"/>
    <property type="match status" value="1"/>
</dbReference>
<dbReference type="Proteomes" id="UP000320085">
    <property type="component" value="Unassembled WGS sequence"/>
</dbReference>
<evidence type="ECO:0000256" key="2">
    <source>
        <dbReference type="ARBA" id="ARBA00023125"/>
    </source>
</evidence>
<feature type="domain" description="HTH araC/xylS-type" evidence="5">
    <location>
        <begin position="213"/>
        <end position="314"/>
    </location>
</feature>
<dbReference type="RefSeq" id="WP_141820072.1">
    <property type="nucleotide sequence ID" value="NZ_BAAAQC010000005.1"/>
</dbReference>
<protein>
    <submittedName>
        <fullName evidence="6">AraC-like DNA-binding protein</fullName>
    </submittedName>
</protein>
<feature type="region of interest" description="Disordered" evidence="4">
    <location>
        <begin position="311"/>
        <end position="338"/>
    </location>
</feature>
<dbReference type="InterPro" id="IPR009057">
    <property type="entry name" value="Homeodomain-like_sf"/>
</dbReference>
<evidence type="ECO:0000313" key="7">
    <source>
        <dbReference type="Proteomes" id="UP000320085"/>
    </source>
</evidence>
<dbReference type="InterPro" id="IPR018060">
    <property type="entry name" value="HTH_AraC"/>
</dbReference>
<dbReference type="Gene3D" id="1.10.10.60">
    <property type="entry name" value="Homeodomain-like"/>
    <property type="match status" value="1"/>
</dbReference>
<evidence type="ECO:0000259" key="5">
    <source>
        <dbReference type="PROSITE" id="PS01124"/>
    </source>
</evidence>
<comment type="caution">
    <text evidence="6">The sequence shown here is derived from an EMBL/GenBank/DDBJ whole genome shotgun (WGS) entry which is preliminary data.</text>
</comment>
<dbReference type="GO" id="GO:0003700">
    <property type="term" value="F:DNA-binding transcription factor activity"/>
    <property type="evidence" value="ECO:0007669"/>
    <property type="project" value="InterPro"/>
</dbReference>
<organism evidence="6 7">
    <name type="scientific">Humibacillus xanthopallidus</name>
    <dbReference type="NCBI Taxonomy" id="412689"/>
    <lineage>
        <taxon>Bacteria</taxon>
        <taxon>Bacillati</taxon>
        <taxon>Actinomycetota</taxon>
        <taxon>Actinomycetes</taxon>
        <taxon>Micrococcales</taxon>
        <taxon>Intrasporangiaceae</taxon>
        <taxon>Humibacillus</taxon>
    </lineage>
</organism>
<dbReference type="PANTHER" id="PTHR46796:SF6">
    <property type="entry name" value="ARAC SUBFAMILY"/>
    <property type="match status" value="1"/>
</dbReference>
<dbReference type="PROSITE" id="PS01124">
    <property type="entry name" value="HTH_ARAC_FAMILY_2"/>
    <property type="match status" value="1"/>
</dbReference>
<reference evidence="6 7" key="1">
    <citation type="submission" date="2019-06" db="EMBL/GenBank/DDBJ databases">
        <title>Sequencing the genomes of 1000 actinobacteria strains.</title>
        <authorList>
            <person name="Klenk H.-P."/>
        </authorList>
    </citation>
    <scope>NUCLEOTIDE SEQUENCE [LARGE SCALE GENOMIC DNA]</scope>
    <source>
        <strain evidence="6 7">DSM 21776</strain>
    </source>
</reference>
<evidence type="ECO:0000256" key="1">
    <source>
        <dbReference type="ARBA" id="ARBA00023015"/>
    </source>
</evidence>
<evidence type="ECO:0000313" key="6">
    <source>
        <dbReference type="EMBL" id="TQN47673.1"/>
    </source>
</evidence>
<proteinExistence type="predicted"/>
<keyword evidence="3" id="KW-0804">Transcription</keyword>